<keyword evidence="2" id="KW-1185">Reference proteome</keyword>
<evidence type="ECO:0000313" key="1">
    <source>
        <dbReference type="EMBL" id="CAI9740982.1"/>
    </source>
</evidence>
<dbReference type="AlphaFoldDB" id="A0AA36BWL2"/>
<reference evidence="1" key="1">
    <citation type="submission" date="2023-08" db="EMBL/GenBank/DDBJ databases">
        <authorList>
            <person name="Alioto T."/>
            <person name="Alioto T."/>
            <person name="Gomez Garrido J."/>
        </authorList>
    </citation>
    <scope>NUCLEOTIDE SEQUENCE</scope>
</reference>
<proteinExistence type="predicted"/>
<evidence type="ECO:0000313" key="2">
    <source>
        <dbReference type="Proteomes" id="UP001162480"/>
    </source>
</evidence>
<sequence length="118" mass="13167">MCSIMEVREPVLVSTELDLSTVQVSLEIPELQVNHSVFHPSTPSNAEITITFEGRWLQVDIKIEEKNLIYKFKTKKLPGAITTCASQYENGKIILFLTKEKAESWAAALASGLETEKA</sequence>
<evidence type="ECO:0008006" key="3">
    <source>
        <dbReference type="Google" id="ProtNLM"/>
    </source>
</evidence>
<accession>A0AA36BWL2</accession>
<dbReference type="Proteomes" id="UP001162480">
    <property type="component" value="Chromosome 25"/>
</dbReference>
<dbReference type="EMBL" id="OX597838">
    <property type="protein sequence ID" value="CAI9740982.1"/>
    <property type="molecule type" value="Genomic_DNA"/>
</dbReference>
<dbReference type="InterPro" id="IPR008978">
    <property type="entry name" value="HSP20-like_chaperone"/>
</dbReference>
<dbReference type="Gene3D" id="2.60.40.790">
    <property type="match status" value="1"/>
</dbReference>
<protein>
    <recommendedName>
        <fullName evidence="3">CS domain-containing protein</fullName>
    </recommendedName>
</protein>
<gene>
    <name evidence="1" type="ORF">OCTVUL_1B022004</name>
</gene>
<organism evidence="1 2">
    <name type="scientific">Octopus vulgaris</name>
    <name type="common">Common octopus</name>
    <dbReference type="NCBI Taxonomy" id="6645"/>
    <lineage>
        <taxon>Eukaryota</taxon>
        <taxon>Metazoa</taxon>
        <taxon>Spiralia</taxon>
        <taxon>Lophotrochozoa</taxon>
        <taxon>Mollusca</taxon>
        <taxon>Cephalopoda</taxon>
        <taxon>Coleoidea</taxon>
        <taxon>Octopodiformes</taxon>
        <taxon>Octopoda</taxon>
        <taxon>Incirrata</taxon>
        <taxon>Octopodidae</taxon>
        <taxon>Octopus</taxon>
    </lineage>
</organism>
<name>A0AA36BWL2_OCTVU</name>